<dbReference type="EMBL" id="KB446558">
    <property type="protein sequence ID" value="EME82834.1"/>
    <property type="molecule type" value="Genomic_DNA"/>
</dbReference>
<keyword evidence="3" id="KW-1185">Reference proteome</keyword>
<evidence type="ECO:0000313" key="3">
    <source>
        <dbReference type="Proteomes" id="UP000016932"/>
    </source>
</evidence>
<dbReference type="RefSeq" id="XP_007926241.1">
    <property type="nucleotide sequence ID" value="XM_007928050.1"/>
</dbReference>
<dbReference type="AlphaFoldDB" id="M2ZV11"/>
<protein>
    <submittedName>
        <fullName evidence="2">Uncharacterized protein</fullName>
    </submittedName>
</protein>
<dbReference type="GeneID" id="19337328"/>
<reference evidence="2 3" key="1">
    <citation type="journal article" date="2012" name="PLoS Pathog.">
        <title>Diverse lifestyles and strategies of plant pathogenesis encoded in the genomes of eighteen Dothideomycetes fungi.</title>
        <authorList>
            <person name="Ohm R.A."/>
            <person name="Feau N."/>
            <person name="Henrissat B."/>
            <person name="Schoch C.L."/>
            <person name="Horwitz B.A."/>
            <person name="Barry K.W."/>
            <person name="Condon B.J."/>
            <person name="Copeland A.C."/>
            <person name="Dhillon B."/>
            <person name="Glaser F."/>
            <person name="Hesse C.N."/>
            <person name="Kosti I."/>
            <person name="LaButti K."/>
            <person name="Lindquist E.A."/>
            <person name="Lucas S."/>
            <person name="Salamov A.A."/>
            <person name="Bradshaw R.E."/>
            <person name="Ciuffetti L."/>
            <person name="Hamelin R.C."/>
            <person name="Kema G.H.J."/>
            <person name="Lawrence C."/>
            <person name="Scott J.A."/>
            <person name="Spatafora J.W."/>
            <person name="Turgeon B.G."/>
            <person name="de Wit P.J.G.M."/>
            <person name="Zhong S."/>
            <person name="Goodwin S.B."/>
            <person name="Grigoriev I.V."/>
        </authorList>
    </citation>
    <scope>NUCLEOTIDE SEQUENCE [LARGE SCALE GENOMIC DNA]</scope>
    <source>
        <strain evidence="2 3">CIRAD86</strain>
    </source>
</reference>
<accession>M2ZV11</accession>
<dbReference type="Proteomes" id="UP000016932">
    <property type="component" value="Unassembled WGS sequence"/>
</dbReference>
<dbReference type="KEGG" id="pfj:MYCFIDRAFT_211171"/>
<gene>
    <name evidence="2" type="ORF">MYCFIDRAFT_211171</name>
</gene>
<evidence type="ECO:0000313" key="2">
    <source>
        <dbReference type="EMBL" id="EME82834.1"/>
    </source>
</evidence>
<name>M2ZV11_PSEFD</name>
<sequence>MAIAPHIRKRQEAEAAAAAAAVAGATGPNDACLAGPAPQALRSRDERKLDTPTPAVSVLQNTAHVSSNSVVGAASVGHSNPWEATRAQIMVIVTNTRQCPIEQF</sequence>
<dbReference type="HOGENOM" id="CLU_2251239_0_0_1"/>
<feature type="region of interest" description="Disordered" evidence="1">
    <location>
        <begin position="26"/>
        <end position="51"/>
    </location>
</feature>
<dbReference type="VEuPathDB" id="FungiDB:MYCFIDRAFT_211171"/>
<evidence type="ECO:0000256" key="1">
    <source>
        <dbReference type="SAM" id="MobiDB-lite"/>
    </source>
</evidence>
<organism evidence="2 3">
    <name type="scientific">Pseudocercospora fijiensis (strain CIRAD86)</name>
    <name type="common">Black leaf streak disease fungus</name>
    <name type="synonym">Mycosphaerella fijiensis</name>
    <dbReference type="NCBI Taxonomy" id="383855"/>
    <lineage>
        <taxon>Eukaryota</taxon>
        <taxon>Fungi</taxon>
        <taxon>Dikarya</taxon>
        <taxon>Ascomycota</taxon>
        <taxon>Pezizomycotina</taxon>
        <taxon>Dothideomycetes</taxon>
        <taxon>Dothideomycetidae</taxon>
        <taxon>Mycosphaerellales</taxon>
        <taxon>Mycosphaerellaceae</taxon>
        <taxon>Pseudocercospora</taxon>
    </lineage>
</organism>
<proteinExistence type="predicted"/>